<name>A0A1Y6CS66_9BACT</name>
<dbReference type="InterPro" id="IPR010090">
    <property type="entry name" value="Phage_tape_meas"/>
</dbReference>
<accession>A0A1Y6CS66</accession>
<organism evidence="3 4">
    <name type="scientific">Pseudobacteriovorax antillogorgiicola</name>
    <dbReference type="NCBI Taxonomy" id="1513793"/>
    <lineage>
        <taxon>Bacteria</taxon>
        <taxon>Pseudomonadati</taxon>
        <taxon>Bdellovibrionota</taxon>
        <taxon>Oligoflexia</taxon>
        <taxon>Oligoflexales</taxon>
        <taxon>Pseudobacteriovoracaceae</taxon>
        <taxon>Pseudobacteriovorax</taxon>
    </lineage>
</organism>
<keyword evidence="1" id="KW-1188">Viral release from host cell</keyword>
<dbReference type="Pfam" id="PF10145">
    <property type="entry name" value="PhageMin_Tail"/>
    <property type="match status" value="1"/>
</dbReference>
<evidence type="ECO:0000256" key="1">
    <source>
        <dbReference type="ARBA" id="ARBA00022612"/>
    </source>
</evidence>
<evidence type="ECO:0000259" key="2">
    <source>
        <dbReference type="Pfam" id="PF10145"/>
    </source>
</evidence>
<gene>
    <name evidence="3" type="ORF">SAMN06296036_1548</name>
</gene>
<dbReference type="RefSeq" id="WP_143478320.1">
    <property type="nucleotide sequence ID" value="NZ_FWZT01000054.1"/>
</dbReference>
<proteinExistence type="predicted"/>
<dbReference type="Proteomes" id="UP000192907">
    <property type="component" value="Unassembled WGS sequence"/>
</dbReference>
<sequence>VPAISFEDKMANVAAVTSADEKQMASFKTKIEELTRSKAALFRAGEIADAGAFLGMAGFSPEKINASIKGVLDLAAAGRMELAQTADISSNILSGFSLPAEEMARAANTLSATMTSSNVDLEMLGETMKYVAPIGSTVSASLEEVAAAAGLLGDVGIQGSMAGTALRAMTTRLAAPPKMAREALDMLGVTAKDLVTGNLRPMADVLQEIYKKTEDMGDGAKLGYIKKIFGEEAAAGASELIKQAGRGRLQEKIAVLELAPAYRRVTEELKALKPDLADAMKIDQGLSGKELLSDFIKSLEGLDGKAIQKRLKKLGLTDQKAITELVGRSDTEGFDKFLGKLEAVKSAEDLAIERNGKTSLALKRVGVAASETAIAIGSVFLPAIAEIASKIADTALDLTRFVEKNTELVRALGIGAAAFLSARTAALAYQVVKLGLTKAIQGATIAQRIFNAASKANIFGAIITGIVLVISYWDELSAMIDKIAEQLKEFWNDNIELINSVANKLLDLAKFIPGGSFTINMLGLDQGVDLRIPDLKPRQSQGPVINQTINVNEAERPEVAARKIKEETLNLFKNAGSYPLFDPVGV</sequence>
<dbReference type="PANTHER" id="PTHR37813:SF1">
    <property type="entry name" value="FELS-2 PROPHAGE PROTEIN"/>
    <property type="match status" value="1"/>
</dbReference>
<dbReference type="PANTHER" id="PTHR37813">
    <property type="entry name" value="FELS-2 PROPHAGE PROTEIN"/>
    <property type="match status" value="1"/>
</dbReference>
<dbReference type="STRING" id="1513793.SAMN06296036_1548"/>
<dbReference type="AlphaFoldDB" id="A0A1Y6CS66"/>
<protein>
    <submittedName>
        <fullName evidence="3">Phage tail tape measure protein, TP901 family, core region</fullName>
    </submittedName>
</protein>
<reference evidence="4" key="1">
    <citation type="submission" date="2017-04" db="EMBL/GenBank/DDBJ databases">
        <authorList>
            <person name="Varghese N."/>
            <person name="Submissions S."/>
        </authorList>
    </citation>
    <scope>NUCLEOTIDE SEQUENCE [LARGE SCALE GENOMIC DNA]</scope>
    <source>
        <strain evidence="4">RKEM611</strain>
    </source>
</reference>
<evidence type="ECO:0000313" key="3">
    <source>
        <dbReference type="EMBL" id="SMF84389.1"/>
    </source>
</evidence>
<feature type="domain" description="Phage tail tape measure protein" evidence="2">
    <location>
        <begin position="41"/>
        <end position="230"/>
    </location>
</feature>
<keyword evidence="4" id="KW-1185">Reference proteome</keyword>
<feature type="non-terminal residue" evidence="3">
    <location>
        <position position="1"/>
    </location>
</feature>
<dbReference type="NCBIfam" id="TIGR01760">
    <property type="entry name" value="tape_meas_TP901"/>
    <property type="match status" value="1"/>
</dbReference>
<dbReference type="EMBL" id="FWZT01000054">
    <property type="protein sequence ID" value="SMF84389.1"/>
    <property type="molecule type" value="Genomic_DNA"/>
</dbReference>
<evidence type="ECO:0000313" key="4">
    <source>
        <dbReference type="Proteomes" id="UP000192907"/>
    </source>
</evidence>